<dbReference type="PANTHER" id="PTHR12149">
    <property type="entry name" value="FRUCTOSAMINE 3 KINASE-RELATED PROTEIN"/>
    <property type="match status" value="1"/>
</dbReference>
<dbReference type="GO" id="GO:0016301">
    <property type="term" value="F:kinase activity"/>
    <property type="evidence" value="ECO:0007669"/>
    <property type="project" value="UniProtKB-UniRule"/>
</dbReference>
<keyword evidence="4" id="KW-1185">Reference proteome</keyword>
<dbReference type="EMBL" id="JAHCMY010000014">
    <property type="protein sequence ID" value="MBS9525547.1"/>
    <property type="molecule type" value="Genomic_DNA"/>
</dbReference>
<dbReference type="PIRSF" id="PIRSF006221">
    <property type="entry name" value="Ketosamine-3-kinase"/>
    <property type="match status" value="1"/>
</dbReference>
<protein>
    <submittedName>
        <fullName evidence="3">Fructosamine kinase family protein</fullName>
    </submittedName>
</protein>
<proteinExistence type="inferred from homology"/>
<organism evidence="3 4">
    <name type="scientific">Litoribacter ruber</name>
    <dbReference type="NCBI Taxonomy" id="702568"/>
    <lineage>
        <taxon>Bacteria</taxon>
        <taxon>Pseudomonadati</taxon>
        <taxon>Bacteroidota</taxon>
        <taxon>Cytophagia</taxon>
        <taxon>Cytophagales</taxon>
        <taxon>Cyclobacteriaceae</taxon>
        <taxon>Litoribacter</taxon>
    </lineage>
</organism>
<dbReference type="Proteomes" id="UP001319104">
    <property type="component" value="Unassembled WGS sequence"/>
</dbReference>
<accession>A0AAP2G2C2</accession>
<dbReference type="InterPro" id="IPR011009">
    <property type="entry name" value="Kinase-like_dom_sf"/>
</dbReference>
<dbReference type="SUPFAM" id="SSF56112">
    <property type="entry name" value="Protein kinase-like (PK-like)"/>
    <property type="match status" value="1"/>
</dbReference>
<gene>
    <name evidence="3" type="ORF">KI659_16135</name>
</gene>
<dbReference type="AlphaFoldDB" id="A0AAP2G2C2"/>
<keyword evidence="2 3" id="KW-0418">Kinase</keyword>
<evidence type="ECO:0000256" key="1">
    <source>
        <dbReference type="ARBA" id="ARBA00009460"/>
    </source>
</evidence>
<dbReference type="PANTHER" id="PTHR12149:SF8">
    <property type="entry name" value="PROTEIN-RIBULOSAMINE 3-KINASE"/>
    <property type="match status" value="1"/>
</dbReference>
<dbReference type="Pfam" id="PF03881">
    <property type="entry name" value="Fructosamin_kin"/>
    <property type="match status" value="1"/>
</dbReference>
<comment type="similarity">
    <text evidence="1 2">Belongs to the fructosamine kinase family.</text>
</comment>
<dbReference type="Gene3D" id="3.30.200.20">
    <property type="entry name" value="Phosphorylase Kinase, domain 1"/>
    <property type="match status" value="1"/>
</dbReference>
<dbReference type="InterPro" id="IPR016477">
    <property type="entry name" value="Fructo-/Ketosamine-3-kinase"/>
</dbReference>
<evidence type="ECO:0000313" key="3">
    <source>
        <dbReference type="EMBL" id="MBS9525547.1"/>
    </source>
</evidence>
<comment type="caution">
    <text evidence="3">The sequence shown here is derived from an EMBL/GenBank/DDBJ whole genome shotgun (WGS) entry which is preliminary data.</text>
</comment>
<sequence>MFDQNQKFERILFKTLGRETQFSQTRLVAAGNLNQAIYLDTDQGEFLLKTNYDSRRDIFPKEAKGLQMLAKHSPLKIPEVYGAGHEEEINYLLMEWIAPARLSGNYWQELGAGVAQLHATTNNSYGLEEENYIASLAQPNTYCKSWPEFFIHQRLEPMAGKALYDGLIDQRFLEEIRLVYPLFDDIFPKEIPALLHGDIWSGNVMPSASGKPALIDPAVYYGHREVDLAFSKLFGGFEQEFYHAYHEAFPLEPGFEERVPIYNLYPLLVHLNLFGSSYLPPIQRTVKHLLSRLP</sequence>
<dbReference type="RefSeq" id="WP_213946407.1">
    <property type="nucleotide sequence ID" value="NZ_JAHCMY010000014.1"/>
</dbReference>
<keyword evidence="2" id="KW-0808">Transferase</keyword>
<evidence type="ECO:0000313" key="4">
    <source>
        <dbReference type="Proteomes" id="UP001319104"/>
    </source>
</evidence>
<reference evidence="3 4" key="1">
    <citation type="submission" date="2021-05" db="EMBL/GenBank/DDBJ databases">
        <authorList>
            <person name="Zhang Z.D."/>
            <person name="Osman G."/>
        </authorList>
    </citation>
    <scope>NUCLEOTIDE SEQUENCE [LARGE SCALE GENOMIC DNA]</scope>
    <source>
        <strain evidence="3 4">KCTC 32217</strain>
    </source>
</reference>
<evidence type="ECO:0000256" key="2">
    <source>
        <dbReference type="PIRNR" id="PIRNR006221"/>
    </source>
</evidence>
<name>A0AAP2G2C2_9BACT</name>
<dbReference type="Gene3D" id="3.90.1200.10">
    <property type="match status" value="1"/>
</dbReference>